<comment type="caution">
    <text evidence="1">The sequence shown here is derived from an EMBL/GenBank/DDBJ whole genome shotgun (WGS) entry which is preliminary data.</text>
</comment>
<organism evidence="1 2">
    <name type="scientific">Durusdinium trenchii</name>
    <dbReference type="NCBI Taxonomy" id="1381693"/>
    <lineage>
        <taxon>Eukaryota</taxon>
        <taxon>Sar</taxon>
        <taxon>Alveolata</taxon>
        <taxon>Dinophyceae</taxon>
        <taxon>Suessiales</taxon>
        <taxon>Symbiodiniaceae</taxon>
        <taxon>Durusdinium</taxon>
    </lineage>
</organism>
<dbReference type="Proteomes" id="UP001642484">
    <property type="component" value="Unassembled WGS sequence"/>
</dbReference>
<evidence type="ECO:0000313" key="2">
    <source>
        <dbReference type="Proteomes" id="UP001642484"/>
    </source>
</evidence>
<accession>A0ABP0LKH3</accession>
<dbReference type="InterPro" id="IPR011050">
    <property type="entry name" value="Pectin_lyase_fold/virulence"/>
</dbReference>
<reference evidence="1 2" key="1">
    <citation type="submission" date="2024-02" db="EMBL/GenBank/DDBJ databases">
        <authorList>
            <person name="Chen Y."/>
            <person name="Shah S."/>
            <person name="Dougan E. K."/>
            <person name="Thang M."/>
            <person name="Chan C."/>
        </authorList>
    </citation>
    <scope>NUCLEOTIDE SEQUENCE [LARGE SCALE GENOMIC DNA]</scope>
</reference>
<keyword evidence="2" id="KW-1185">Reference proteome</keyword>
<proteinExistence type="predicted"/>
<dbReference type="SUPFAM" id="SSF51126">
    <property type="entry name" value="Pectin lyase-like"/>
    <property type="match status" value="1"/>
</dbReference>
<protein>
    <recommendedName>
        <fullName evidence="3">Right handed beta helix domain-containing protein</fullName>
    </recommendedName>
</protein>
<sequence length="227" mass="24518">MSMRQGRVYFNLLCSPGIRQRSGGRSIPNSMTKAALGALWTWACRTTGYLRTTQTSYRSSIGMPGDIQCWSWSQDILPWACRIQLDGPITGNNLTLHGNMEFYATRPFHKACLQLTGTLSVVGTVLIQNCSNVNSQESGGGGQARGLQIPPTGNLTFRNCVAKSSGGGFACGDHGVHLTGSLAFHHCEAELQGGGLIVRSGALTQKHGSLKFSHCFCRPRSEKSRPK</sequence>
<evidence type="ECO:0000313" key="1">
    <source>
        <dbReference type="EMBL" id="CAK9039276.1"/>
    </source>
</evidence>
<evidence type="ECO:0008006" key="3">
    <source>
        <dbReference type="Google" id="ProtNLM"/>
    </source>
</evidence>
<gene>
    <name evidence="1" type="ORF">CCMP2556_LOCUS21354</name>
</gene>
<name>A0ABP0LKH3_9DINO</name>
<dbReference type="EMBL" id="CAXAMN010012891">
    <property type="protein sequence ID" value="CAK9039276.1"/>
    <property type="molecule type" value="Genomic_DNA"/>
</dbReference>